<dbReference type="SUPFAM" id="SSF52172">
    <property type="entry name" value="CheY-like"/>
    <property type="match status" value="1"/>
</dbReference>
<feature type="non-terminal residue" evidence="1">
    <location>
        <position position="256"/>
    </location>
</feature>
<dbReference type="CDD" id="cd00156">
    <property type="entry name" value="REC"/>
    <property type="match status" value="1"/>
</dbReference>
<dbReference type="EMBL" id="UINC01180854">
    <property type="protein sequence ID" value="SVD90254.1"/>
    <property type="molecule type" value="Genomic_DNA"/>
</dbReference>
<name>A0A382Z420_9ZZZZ</name>
<dbReference type="InterPro" id="IPR011006">
    <property type="entry name" value="CheY-like_superfamily"/>
</dbReference>
<gene>
    <name evidence="1" type="ORF">METZ01_LOCUS443108</name>
</gene>
<evidence type="ECO:0000313" key="1">
    <source>
        <dbReference type="EMBL" id="SVD90254.1"/>
    </source>
</evidence>
<proteinExistence type="predicted"/>
<organism evidence="1">
    <name type="scientific">marine metagenome</name>
    <dbReference type="NCBI Taxonomy" id="408172"/>
    <lineage>
        <taxon>unclassified sequences</taxon>
        <taxon>metagenomes</taxon>
        <taxon>ecological metagenomes</taxon>
    </lineage>
</organism>
<reference evidence="1" key="1">
    <citation type="submission" date="2018-05" db="EMBL/GenBank/DDBJ databases">
        <authorList>
            <person name="Lanie J.A."/>
            <person name="Ng W.-L."/>
            <person name="Kazmierczak K.M."/>
            <person name="Andrzejewski T.M."/>
            <person name="Davidsen T.M."/>
            <person name="Wayne K.J."/>
            <person name="Tettelin H."/>
            <person name="Glass J.I."/>
            <person name="Rusch D."/>
            <person name="Podicherti R."/>
            <person name="Tsui H.-C.T."/>
            <person name="Winkler M.E."/>
        </authorList>
    </citation>
    <scope>NUCLEOTIDE SEQUENCE</scope>
</reference>
<sequence>MSNKNTQNDNFSFHDLMLYRIHEILLVASPYDAFILEQDGKLTEQIMNEYTGMNLSYAPRVWNAPSANDAIKLIEKRKFDLIIIMMRLSDMSSIRLGKKIKNKYPNKPIVLLAFDESEIKKISLKQKKYFDEIFIWAGDSNVFPAIIKCIEDKKNISRDIKKGDVRLIIVVEDTPKYYSTILPVLYKEIIYNTKQLIDKSLNNTQKLFHMRGRPKILLTTNYEDAIYLFKKYKNNTLGIITDLRFPINNIKNPNAG</sequence>
<accession>A0A382Z420</accession>
<dbReference type="Gene3D" id="3.40.50.2300">
    <property type="match status" value="1"/>
</dbReference>
<evidence type="ECO:0008006" key="2">
    <source>
        <dbReference type="Google" id="ProtNLM"/>
    </source>
</evidence>
<dbReference type="AlphaFoldDB" id="A0A382Z420"/>
<protein>
    <recommendedName>
        <fullName evidence="2">Response regulatory domain-containing protein</fullName>
    </recommendedName>
</protein>